<dbReference type="eggNOG" id="COG2825">
    <property type="taxonomic scope" value="Bacteria"/>
</dbReference>
<dbReference type="InterPro" id="IPR005632">
    <property type="entry name" value="Chaperone_Skp"/>
</dbReference>
<evidence type="ECO:0000256" key="2">
    <source>
        <dbReference type="ARBA" id="ARBA00022729"/>
    </source>
</evidence>
<accession>E0NVH6</accession>
<sequence length="166" mass="18916">MKKSILPLLFLALPLLAVAQTKIACFSYDGAFRSMPEYATVQQNLETLKAKYDAETKRAEDEFNAKYEAFLDGQRTFVSTILQKRQAELQELMDKNVAFKKEAARLLSQAEQDAYRPLRDKLNALLKRIAAERGYVLIINTDSNACPYIDQSFAEDINNLVREALK</sequence>
<dbReference type="SUPFAM" id="SSF111384">
    <property type="entry name" value="OmpH-like"/>
    <property type="match status" value="1"/>
</dbReference>
<keyword evidence="2 4" id="KW-0732">Signal</keyword>
<dbReference type="InterPro" id="IPR024930">
    <property type="entry name" value="Skp_dom_sf"/>
</dbReference>
<evidence type="ECO:0000256" key="3">
    <source>
        <dbReference type="SAM" id="Coils"/>
    </source>
</evidence>
<comment type="caution">
    <text evidence="5">The sequence shown here is derived from an EMBL/GenBank/DDBJ whole genome shotgun (WGS) entry which is preliminary data.</text>
</comment>
<dbReference type="PANTHER" id="PTHR35089:SF1">
    <property type="entry name" value="CHAPERONE PROTEIN SKP"/>
    <property type="match status" value="1"/>
</dbReference>
<evidence type="ECO:0000313" key="6">
    <source>
        <dbReference type="Proteomes" id="UP000004394"/>
    </source>
</evidence>
<dbReference type="PANTHER" id="PTHR35089">
    <property type="entry name" value="CHAPERONE PROTEIN SKP"/>
    <property type="match status" value="1"/>
</dbReference>
<feature type="coiled-coil region" evidence="3">
    <location>
        <begin position="38"/>
        <end position="109"/>
    </location>
</feature>
<dbReference type="Pfam" id="PF03938">
    <property type="entry name" value="OmpH"/>
    <property type="match status" value="1"/>
</dbReference>
<dbReference type="EMBL" id="AEEI01000061">
    <property type="protein sequence ID" value="EFM00910.1"/>
    <property type="molecule type" value="Genomic_DNA"/>
</dbReference>
<feature type="chain" id="PRO_5003138433" evidence="4">
    <location>
        <begin position="20"/>
        <end position="166"/>
    </location>
</feature>
<dbReference type="GO" id="GO:0051082">
    <property type="term" value="F:unfolded protein binding"/>
    <property type="evidence" value="ECO:0007669"/>
    <property type="project" value="InterPro"/>
</dbReference>
<comment type="similarity">
    <text evidence="1">Belongs to the Skp family.</text>
</comment>
<dbReference type="STRING" id="862515.HMPREF0658_2181"/>
<proteinExistence type="inferred from homology"/>
<gene>
    <name evidence="5" type="ORF">HMPREF0658_2181</name>
</gene>
<reference evidence="5" key="1">
    <citation type="submission" date="2010-07" db="EMBL/GenBank/DDBJ databases">
        <authorList>
            <person name="Muzny D."/>
            <person name="Qin X."/>
            <person name="Deng J."/>
            <person name="Jiang H."/>
            <person name="Liu Y."/>
            <person name="Qu J."/>
            <person name="Song X.-Z."/>
            <person name="Zhang L."/>
            <person name="Thornton R."/>
            <person name="Coyle M."/>
            <person name="Francisco L."/>
            <person name="Jackson L."/>
            <person name="Javaid M."/>
            <person name="Korchina V."/>
            <person name="Kovar C."/>
            <person name="Mata R."/>
            <person name="Mathew T."/>
            <person name="Ngo R."/>
            <person name="Nguyen L."/>
            <person name="Nguyen N."/>
            <person name="Okwuonu G."/>
            <person name="Ongeri F."/>
            <person name="Pham C."/>
            <person name="Simmons D."/>
            <person name="Wilczek-Boney K."/>
            <person name="Hale W."/>
            <person name="Jakkamsetti A."/>
            <person name="Pham P."/>
            <person name="Ruth R."/>
            <person name="San Lucas F."/>
            <person name="Warren J."/>
            <person name="Zhang J."/>
            <person name="Zhao Z."/>
            <person name="Zhou C."/>
            <person name="Zhu D."/>
            <person name="Lee S."/>
            <person name="Bess C."/>
            <person name="Blankenburg K."/>
            <person name="Forbes L."/>
            <person name="Fu Q."/>
            <person name="Gubbala S."/>
            <person name="Hirani K."/>
            <person name="Jayaseelan J.C."/>
            <person name="Lara F."/>
            <person name="Munidasa M."/>
            <person name="Palculict T."/>
            <person name="Patil S."/>
            <person name="Pu L.-L."/>
            <person name="Saada N."/>
            <person name="Tang L."/>
            <person name="Weissenberger G."/>
            <person name="Zhu Y."/>
            <person name="Hemphill L."/>
            <person name="Shang Y."/>
            <person name="Youmans B."/>
            <person name="Ayvaz T."/>
            <person name="Ross M."/>
            <person name="Santibanez J."/>
            <person name="Aqrawi P."/>
            <person name="Gross S."/>
            <person name="Joshi V."/>
            <person name="Fowler G."/>
            <person name="Nazareth L."/>
            <person name="Reid J."/>
            <person name="Worley K."/>
            <person name="Petrosino J."/>
            <person name="Highlander S."/>
            <person name="Gibbs R."/>
        </authorList>
    </citation>
    <scope>NUCLEOTIDE SEQUENCE [LARGE SCALE GENOMIC DNA]</scope>
    <source>
        <strain evidence="5">DSM 16973</strain>
    </source>
</reference>
<dbReference type="Gene3D" id="3.30.910.20">
    <property type="entry name" value="Skp domain"/>
    <property type="match status" value="1"/>
</dbReference>
<keyword evidence="3" id="KW-0175">Coiled coil</keyword>
<dbReference type="AlphaFoldDB" id="E0NVH6"/>
<dbReference type="SMART" id="SM00935">
    <property type="entry name" value="OmpH"/>
    <property type="match status" value="1"/>
</dbReference>
<keyword evidence="6" id="KW-1185">Reference proteome</keyword>
<dbReference type="GO" id="GO:0050821">
    <property type="term" value="P:protein stabilization"/>
    <property type="evidence" value="ECO:0007669"/>
    <property type="project" value="TreeGrafter"/>
</dbReference>
<evidence type="ECO:0000256" key="4">
    <source>
        <dbReference type="SAM" id="SignalP"/>
    </source>
</evidence>
<name>E0NVH6_9BACT</name>
<evidence type="ECO:0000256" key="1">
    <source>
        <dbReference type="ARBA" id="ARBA00009091"/>
    </source>
</evidence>
<dbReference type="RefSeq" id="WP_006950553.1">
    <property type="nucleotide sequence ID" value="NZ_BAJI01000006.1"/>
</dbReference>
<dbReference type="GO" id="GO:0005829">
    <property type="term" value="C:cytosol"/>
    <property type="evidence" value="ECO:0007669"/>
    <property type="project" value="TreeGrafter"/>
</dbReference>
<dbReference type="OrthoDB" id="1081275at2"/>
<dbReference type="Proteomes" id="UP000004394">
    <property type="component" value="Unassembled WGS sequence"/>
</dbReference>
<dbReference type="HOGENOM" id="CLU_053320_4_0_10"/>
<feature type="signal peptide" evidence="4">
    <location>
        <begin position="1"/>
        <end position="19"/>
    </location>
</feature>
<protein>
    <submittedName>
        <fullName evidence="5">Outer membrane protein</fullName>
    </submittedName>
</protein>
<organism evidence="5 6">
    <name type="scientific">Hoylesella marshii DSM 16973 = JCM 13450</name>
    <dbReference type="NCBI Taxonomy" id="862515"/>
    <lineage>
        <taxon>Bacteria</taxon>
        <taxon>Pseudomonadati</taxon>
        <taxon>Bacteroidota</taxon>
        <taxon>Bacteroidia</taxon>
        <taxon>Bacteroidales</taxon>
        <taxon>Prevotellaceae</taxon>
        <taxon>Hoylesella</taxon>
    </lineage>
</organism>
<evidence type="ECO:0000313" key="5">
    <source>
        <dbReference type="EMBL" id="EFM00910.1"/>
    </source>
</evidence>
<dbReference type="BioCyc" id="PMAR862515-HMP:GMOO-2213-MONOMER"/>